<dbReference type="STRING" id="52.CMC5_084100"/>
<evidence type="ECO:0000313" key="1">
    <source>
        <dbReference type="EMBL" id="AKT44170.1"/>
    </source>
</evidence>
<evidence type="ECO:0000313" key="2">
    <source>
        <dbReference type="Proteomes" id="UP000067626"/>
    </source>
</evidence>
<proteinExistence type="predicted"/>
<organism evidence="1 2">
    <name type="scientific">Chondromyces crocatus</name>
    <dbReference type="NCBI Taxonomy" id="52"/>
    <lineage>
        <taxon>Bacteria</taxon>
        <taxon>Pseudomonadati</taxon>
        <taxon>Myxococcota</taxon>
        <taxon>Polyangia</taxon>
        <taxon>Polyangiales</taxon>
        <taxon>Polyangiaceae</taxon>
        <taxon>Chondromyces</taxon>
    </lineage>
</organism>
<sequence>MSTSPKRWSYDLERLYEDQEPDFVIDVIAQLICWLDPVGDQCEHAFEVREITRRGPVEHRLDLSWNVRRLARRDPRLEADLARFRSGKTLTKEDQAKYAAYGLAFVATSCLLRRRIEEVAYFRSPDLLLDATPDALKGVEVAGRGSRGYAALEQTLRGAKGKVGKHAQLVQRADVKEAYLSLWCCEPRVAVWQKVKP</sequence>
<dbReference type="RefSeq" id="WP_050435549.1">
    <property type="nucleotide sequence ID" value="NZ_CP012159.1"/>
</dbReference>
<accession>A0A0K1ETC5</accession>
<reference evidence="1 2" key="1">
    <citation type="submission" date="2015-07" db="EMBL/GenBank/DDBJ databases">
        <title>Genome analysis of myxobacterium Chondromyces crocatus Cm c5 reveals a high potential for natural compound synthesis and the genetic basis for the loss of fruiting body formation.</title>
        <authorList>
            <person name="Zaburannyi N."/>
            <person name="Bunk B."/>
            <person name="Maier J."/>
            <person name="Overmann J."/>
            <person name="Mueller R."/>
        </authorList>
    </citation>
    <scope>NUCLEOTIDE SEQUENCE [LARGE SCALE GENOMIC DNA]</scope>
    <source>
        <strain evidence="1 2">Cm c5</strain>
    </source>
</reference>
<keyword evidence="2" id="KW-1185">Reference proteome</keyword>
<dbReference type="KEGG" id="ccro:CMC5_084100"/>
<protein>
    <submittedName>
        <fullName evidence="1">Uncharacterized protein</fullName>
    </submittedName>
</protein>
<gene>
    <name evidence="1" type="ORF">CMC5_084100</name>
</gene>
<dbReference type="Proteomes" id="UP000067626">
    <property type="component" value="Chromosome"/>
</dbReference>
<dbReference type="EMBL" id="CP012159">
    <property type="protein sequence ID" value="AKT44170.1"/>
    <property type="molecule type" value="Genomic_DNA"/>
</dbReference>
<name>A0A0K1ETC5_CHOCO</name>
<dbReference type="AlphaFoldDB" id="A0A0K1ETC5"/>